<accession>A0A8S5QK89</accession>
<sequence length="111" mass="12627">MSNGIYSVCKNEWIKEPKPITHITKHNIEKQLSKWKQIIAQVIASGDYDKINNTINSLYLLRANSLAVDGEYGKGNAIFKEIRSRGWLSKLKQALKDSKSKQLSLEDYSKG</sequence>
<proteinExistence type="predicted"/>
<dbReference type="EMBL" id="BK015666">
    <property type="protein sequence ID" value="DAE18964.1"/>
    <property type="molecule type" value="Genomic_DNA"/>
</dbReference>
<evidence type="ECO:0000313" key="1">
    <source>
        <dbReference type="EMBL" id="DAE18964.1"/>
    </source>
</evidence>
<reference evidence="1" key="1">
    <citation type="journal article" date="2021" name="Proc. Natl. Acad. Sci. U.S.A.">
        <title>A Catalog of Tens of Thousands of Viruses from Human Metagenomes Reveals Hidden Associations with Chronic Diseases.</title>
        <authorList>
            <person name="Tisza M.J."/>
            <person name="Buck C.B."/>
        </authorList>
    </citation>
    <scope>NUCLEOTIDE SEQUENCE</scope>
    <source>
        <strain evidence="1">CtiOl67</strain>
    </source>
</reference>
<protein>
    <submittedName>
        <fullName evidence="1">Uncharacterized protein</fullName>
    </submittedName>
</protein>
<organism evidence="1">
    <name type="scientific">Siphoviridae sp. ctiOl67</name>
    <dbReference type="NCBI Taxonomy" id="2825622"/>
    <lineage>
        <taxon>Viruses</taxon>
        <taxon>Duplodnaviria</taxon>
        <taxon>Heunggongvirae</taxon>
        <taxon>Uroviricota</taxon>
        <taxon>Caudoviricetes</taxon>
    </lineage>
</organism>
<name>A0A8S5QK89_9CAUD</name>